<protein>
    <submittedName>
        <fullName evidence="1">Uncharacterized protein</fullName>
    </submittedName>
</protein>
<dbReference type="EMBL" id="WQMT02000007">
    <property type="protein sequence ID" value="KAG9221362.1"/>
    <property type="molecule type" value="Genomic_DNA"/>
</dbReference>
<sequence>MSYFSQELDDSSPVRPTLPPVLFLRCHHGANIHRFGQPNSAAPVFRDVHWTVSEGENWAVVGSASGEKATLFQTLLGHLRISPPPPTSLFPMLSLDGSDPYQKISMVSFGNRARGSGAFYDYSARYGAVREEDRITLRESVFPETIDEVVGELGYRQREVQRANEEDMHYFEQLADRMGLTKLLDLPVVALSNGQTRRARVVKVILRKPELLLLDEPLSWCLFANICYLTHTAQLGLMCKRGRPCYRYYTSYTLLGAHALSWDCAYKTTYPSTKDEIERLVRESGGPSEQSKVYSGVPKVSVDHSGEILVDMNNVSVKYGDRTVLKAINWQIKGGERWHLVGANGSGKTTLLSLITGDHPQSYTQSSPLPASPSEPASQRHLRLFSQPRSRIPTPTLHSKIGVVSPELFDAFPRRTGLTVWEAVATGFEGVFSVPRNIVTSSGKPQRSVGGRVGEELTDSERQWREKRIWDVIEHLGPAAWATTGHDQILPVSEEFASRSFASLSVGEQRVVLLMRALVGQPPLVLLDEVWSGMDVSMINAARSYLRGESGVPGDGRGMGKDQAVVVITHWENEVPWSAEDGVKKFVLESGGGKVVQ</sequence>
<keyword evidence="2" id="KW-1185">Reference proteome</keyword>
<gene>
    <name evidence="1" type="ORF">CCMSSC00406_0009939</name>
</gene>
<reference evidence="1 2" key="1">
    <citation type="journal article" date="2021" name="Appl. Environ. Microbiol.">
        <title>Genetic linkage and physical mapping for an oyster mushroom Pleurotus cornucopiae and QTL analysis for the trait cap color.</title>
        <authorList>
            <person name="Zhang Y."/>
            <person name="Gao W."/>
            <person name="Sonnenberg A."/>
            <person name="Chen Q."/>
            <person name="Zhang J."/>
            <person name="Huang C."/>
        </authorList>
    </citation>
    <scope>NUCLEOTIDE SEQUENCE [LARGE SCALE GENOMIC DNA]</scope>
    <source>
        <strain evidence="1">CCMSSC00406</strain>
    </source>
</reference>
<comment type="caution">
    <text evidence="1">The sequence shown here is derived from an EMBL/GenBank/DDBJ whole genome shotgun (WGS) entry which is preliminary data.</text>
</comment>
<organism evidence="1 2">
    <name type="scientific">Pleurotus cornucopiae</name>
    <name type="common">Cornucopia mushroom</name>
    <dbReference type="NCBI Taxonomy" id="5321"/>
    <lineage>
        <taxon>Eukaryota</taxon>
        <taxon>Fungi</taxon>
        <taxon>Dikarya</taxon>
        <taxon>Basidiomycota</taxon>
        <taxon>Agaricomycotina</taxon>
        <taxon>Agaricomycetes</taxon>
        <taxon>Agaricomycetidae</taxon>
        <taxon>Agaricales</taxon>
        <taxon>Pleurotineae</taxon>
        <taxon>Pleurotaceae</taxon>
        <taxon>Pleurotus</taxon>
    </lineage>
</organism>
<evidence type="ECO:0000313" key="2">
    <source>
        <dbReference type="Proteomes" id="UP000824881"/>
    </source>
</evidence>
<evidence type="ECO:0000313" key="1">
    <source>
        <dbReference type="EMBL" id="KAG9221362.1"/>
    </source>
</evidence>
<proteinExistence type="predicted"/>
<dbReference type="Proteomes" id="UP000824881">
    <property type="component" value="Unassembled WGS sequence"/>
</dbReference>
<name>A0ACB7ISX5_PLECO</name>
<accession>A0ACB7ISX5</accession>